<evidence type="ECO:0000313" key="3">
    <source>
        <dbReference type="Proteomes" id="UP001165367"/>
    </source>
</evidence>
<evidence type="ECO:0000256" key="1">
    <source>
        <dbReference type="SAM" id="SignalP"/>
    </source>
</evidence>
<name>A0ABS9L0V9_9BACT</name>
<dbReference type="Proteomes" id="UP001165367">
    <property type="component" value="Unassembled WGS sequence"/>
</dbReference>
<sequence length="171" mass="18497">MKSLLLLAVAATTALFSHAQEAPKKKPASPPAQVKETLKSGTVVSIDYSQPSLKGRTIGNDVEPKDGKVWRAGANKTTVLEVSKEVKIDGKSVPAGKYGVFVLANGGEWTFILNKIWDKWGTEYTESEDLLRVKGKTTKLSAPQETLTYAIAKDGTVSLSWGDVKSSFQIK</sequence>
<organism evidence="2 3">
    <name type="scientific">Terrimonas ginsenosidimutans</name>
    <dbReference type="NCBI Taxonomy" id="2908004"/>
    <lineage>
        <taxon>Bacteria</taxon>
        <taxon>Pseudomonadati</taxon>
        <taxon>Bacteroidota</taxon>
        <taxon>Chitinophagia</taxon>
        <taxon>Chitinophagales</taxon>
        <taxon>Chitinophagaceae</taxon>
        <taxon>Terrimonas</taxon>
    </lineage>
</organism>
<keyword evidence="1" id="KW-0732">Signal</keyword>
<feature type="signal peptide" evidence="1">
    <location>
        <begin position="1"/>
        <end position="19"/>
    </location>
</feature>
<proteinExistence type="predicted"/>
<keyword evidence="3" id="KW-1185">Reference proteome</keyword>
<dbReference type="InterPro" id="IPR021314">
    <property type="entry name" value="DUF2911"/>
</dbReference>
<comment type="caution">
    <text evidence="2">The sequence shown here is derived from an EMBL/GenBank/DDBJ whole genome shotgun (WGS) entry which is preliminary data.</text>
</comment>
<feature type="chain" id="PRO_5046819791" evidence="1">
    <location>
        <begin position="20"/>
        <end position="171"/>
    </location>
</feature>
<dbReference type="RefSeq" id="WP_237877492.1">
    <property type="nucleotide sequence ID" value="NZ_JAKLTR010000046.1"/>
</dbReference>
<reference evidence="2" key="1">
    <citation type="submission" date="2022-01" db="EMBL/GenBank/DDBJ databases">
        <authorList>
            <person name="Jo J.-H."/>
            <person name="Im W.-T."/>
        </authorList>
    </citation>
    <scope>NUCLEOTIDE SEQUENCE</scope>
    <source>
        <strain evidence="2">NA20</strain>
    </source>
</reference>
<protein>
    <submittedName>
        <fullName evidence="2">DUF2911 domain-containing protein</fullName>
    </submittedName>
</protein>
<evidence type="ECO:0000313" key="2">
    <source>
        <dbReference type="EMBL" id="MCG2618214.1"/>
    </source>
</evidence>
<dbReference type="Pfam" id="PF11138">
    <property type="entry name" value="DUF2911"/>
    <property type="match status" value="1"/>
</dbReference>
<dbReference type="EMBL" id="JAKLTR010000046">
    <property type="protein sequence ID" value="MCG2618214.1"/>
    <property type="molecule type" value="Genomic_DNA"/>
</dbReference>
<accession>A0ABS9L0V9</accession>
<gene>
    <name evidence="2" type="ORF">LZZ85_28220</name>
</gene>